<organism evidence="2 3">
    <name type="scientific">Caulobacter mirabilis</name>
    <dbReference type="NCBI Taxonomy" id="69666"/>
    <lineage>
        <taxon>Bacteria</taxon>
        <taxon>Pseudomonadati</taxon>
        <taxon>Pseudomonadota</taxon>
        <taxon>Alphaproteobacteria</taxon>
        <taxon>Caulobacterales</taxon>
        <taxon>Caulobacteraceae</taxon>
        <taxon>Caulobacter</taxon>
    </lineage>
</organism>
<accession>A0A2D2ASX8</accession>
<evidence type="ECO:0008006" key="4">
    <source>
        <dbReference type="Google" id="ProtNLM"/>
    </source>
</evidence>
<feature type="region of interest" description="Disordered" evidence="1">
    <location>
        <begin position="162"/>
        <end position="187"/>
    </location>
</feature>
<reference evidence="2 3" key="1">
    <citation type="submission" date="2017-10" db="EMBL/GenBank/DDBJ databases">
        <title>Genome sequence of Caulobacter mirabilis FWC38.</title>
        <authorList>
            <person name="Fiebig A."/>
            <person name="Crosson S."/>
        </authorList>
    </citation>
    <scope>NUCLEOTIDE SEQUENCE [LARGE SCALE GENOMIC DNA]</scope>
    <source>
        <strain evidence="2 3">FWC 38</strain>
    </source>
</reference>
<dbReference type="OrthoDB" id="9813146at2"/>
<evidence type="ECO:0000256" key="1">
    <source>
        <dbReference type="SAM" id="MobiDB-lite"/>
    </source>
</evidence>
<dbReference type="AlphaFoldDB" id="A0A2D2ASX8"/>
<dbReference type="EMBL" id="CP024201">
    <property type="protein sequence ID" value="ATQ41083.1"/>
    <property type="molecule type" value="Genomic_DNA"/>
</dbReference>
<keyword evidence="3" id="KW-1185">Reference proteome</keyword>
<dbReference type="PROSITE" id="PS51257">
    <property type="entry name" value="PROKAR_LIPOPROTEIN"/>
    <property type="match status" value="1"/>
</dbReference>
<name>A0A2D2ASX8_9CAUL</name>
<protein>
    <recommendedName>
        <fullName evidence="4">S-type pyocin family protein</fullName>
    </recommendedName>
</protein>
<proteinExistence type="predicted"/>
<dbReference type="KEGG" id="cmb:CSW64_00995"/>
<sequence length="187" mass="20170">MDGLRMAWPIVAGAALLLAGCDGGASAVPMRGEAAPTPVAASAVVETPGAAFDPPPRQRPEAVRRIDGKPVWSSNRRYSAEENARRHFERDGAAFNAGSVDDYVAKAHAFINRPPAGVETLTRRNGDRLLYDPAGNVFAVATRDGAPRTMFKPREGSDYWREVKAREAEGGARRNRERTGDRGGERG</sequence>
<gene>
    <name evidence="2" type="ORF">CSW64_00995</name>
</gene>
<dbReference type="Proteomes" id="UP000228945">
    <property type="component" value="Chromosome"/>
</dbReference>
<evidence type="ECO:0000313" key="3">
    <source>
        <dbReference type="Proteomes" id="UP000228945"/>
    </source>
</evidence>
<evidence type="ECO:0000313" key="2">
    <source>
        <dbReference type="EMBL" id="ATQ41083.1"/>
    </source>
</evidence>